<dbReference type="Gene3D" id="3.40.630.30">
    <property type="match status" value="1"/>
</dbReference>
<evidence type="ECO:0000313" key="3">
    <source>
        <dbReference type="Proteomes" id="UP000580654"/>
    </source>
</evidence>
<dbReference type="InterPro" id="IPR000182">
    <property type="entry name" value="GNAT_dom"/>
</dbReference>
<keyword evidence="3" id="KW-1185">Reference proteome</keyword>
<dbReference type="EMBL" id="JACIJD010000007">
    <property type="protein sequence ID" value="MBB5693821.1"/>
    <property type="molecule type" value="Genomic_DNA"/>
</dbReference>
<dbReference type="InterPro" id="IPR016181">
    <property type="entry name" value="Acyl_CoA_acyltransferase"/>
</dbReference>
<dbReference type="Pfam" id="PF00583">
    <property type="entry name" value="Acetyltransf_1"/>
    <property type="match status" value="1"/>
</dbReference>
<dbReference type="RefSeq" id="WP_184516705.1">
    <property type="nucleotide sequence ID" value="NZ_JACIJD010000007.1"/>
</dbReference>
<dbReference type="Proteomes" id="UP000580654">
    <property type="component" value="Unassembled WGS sequence"/>
</dbReference>
<feature type="domain" description="N-acetyltransferase" evidence="1">
    <location>
        <begin position="1"/>
        <end position="154"/>
    </location>
</feature>
<dbReference type="GO" id="GO:0016747">
    <property type="term" value="F:acyltransferase activity, transferring groups other than amino-acyl groups"/>
    <property type="evidence" value="ECO:0007669"/>
    <property type="project" value="InterPro"/>
</dbReference>
<accession>A0A840YCJ6</accession>
<organism evidence="2 3">
    <name type="scientific">Muricoccus pecuniae</name>
    <dbReference type="NCBI Taxonomy" id="693023"/>
    <lineage>
        <taxon>Bacteria</taxon>
        <taxon>Pseudomonadati</taxon>
        <taxon>Pseudomonadota</taxon>
        <taxon>Alphaproteobacteria</taxon>
        <taxon>Acetobacterales</taxon>
        <taxon>Roseomonadaceae</taxon>
        <taxon>Muricoccus</taxon>
    </lineage>
</organism>
<evidence type="ECO:0000313" key="2">
    <source>
        <dbReference type="EMBL" id="MBB5693821.1"/>
    </source>
</evidence>
<proteinExistence type="predicted"/>
<keyword evidence="2" id="KW-0808">Transferase</keyword>
<dbReference type="SUPFAM" id="SSF55729">
    <property type="entry name" value="Acyl-CoA N-acyltransferases (Nat)"/>
    <property type="match status" value="1"/>
</dbReference>
<protein>
    <submittedName>
        <fullName evidence="2">Putative N-acetyltransferase YhbS</fullName>
    </submittedName>
</protein>
<dbReference type="AlphaFoldDB" id="A0A840YCJ6"/>
<gene>
    <name evidence="2" type="ORF">FHS87_001858</name>
</gene>
<dbReference type="PROSITE" id="PS51186">
    <property type="entry name" value="GNAT"/>
    <property type="match status" value="1"/>
</dbReference>
<evidence type="ECO:0000259" key="1">
    <source>
        <dbReference type="PROSITE" id="PS51186"/>
    </source>
</evidence>
<reference evidence="2 3" key="1">
    <citation type="submission" date="2020-08" db="EMBL/GenBank/DDBJ databases">
        <title>Genomic Encyclopedia of Type Strains, Phase IV (KMG-IV): sequencing the most valuable type-strain genomes for metagenomic binning, comparative biology and taxonomic classification.</title>
        <authorList>
            <person name="Goeker M."/>
        </authorList>
    </citation>
    <scope>NUCLEOTIDE SEQUENCE [LARGE SCALE GENOMIC DNA]</scope>
    <source>
        <strain evidence="2 3">DSM 25622</strain>
    </source>
</reference>
<name>A0A840YCJ6_9PROT</name>
<comment type="caution">
    <text evidence="2">The sequence shown here is derived from an EMBL/GenBank/DDBJ whole genome shotgun (WGS) entry which is preliminary data.</text>
</comment>
<sequence>MAEADLPPVSAIAAAVHPGHPESDEVFAERLRLSPEGCLLLEVRGEAAGYALAHPWTRRPPALNTLLGALPARPEVLLLHDLAILPAARGARAGEGAVARLAALAGSLPLALVAIGGTEGFWRRHGFGTVPDPALDAVLRRYDPGARYMERPPG</sequence>